<keyword evidence="2" id="KW-0472">Membrane</keyword>
<reference evidence="4" key="1">
    <citation type="submission" date="2023-06" db="EMBL/GenBank/DDBJ databases">
        <authorList>
            <person name="Jiang Y."/>
            <person name="Liu Q."/>
        </authorList>
    </citation>
    <scope>NUCLEOTIDE SEQUENCE</scope>
    <source>
        <strain evidence="4">CGMCC 1.12089</strain>
    </source>
</reference>
<keyword evidence="2" id="KW-1133">Transmembrane helix</keyword>
<evidence type="ECO:0000313" key="4">
    <source>
        <dbReference type="EMBL" id="MDM0046989.1"/>
    </source>
</evidence>
<dbReference type="Gene3D" id="1.20.144.10">
    <property type="entry name" value="Phosphatidic acid phosphatase type 2/haloperoxidase"/>
    <property type="match status" value="1"/>
</dbReference>
<gene>
    <name evidence="4" type="ORF">QTH91_21030</name>
</gene>
<dbReference type="EMBL" id="JASZYV010000005">
    <property type="protein sequence ID" value="MDM0046989.1"/>
    <property type="molecule type" value="Genomic_DNA"/>
</dbReference>
<feature type="region of interest" description="Disordered" evidence="1">
    <location>
        <begin position="218"/>
        <end position="238"/>
    </location>
</feature>
<organism evidence="4 5">
    <name type="scientific">Variovorax dokdonensis</name>
    <dbReference type="NCBI Taxonomy" id="344883"/>
    <lineage>
        <taxon>Bacteria</taxon>
        <taxon>Pseudomonadati</taxon>
        <taxon>Pseudomonadota</taxon>
        <taxon>Betaproteobacteria</taxon>
        <taxon>Burkholderiales</taxon>
        <taxon>Comamonadaceae</taxon>
        <taxon>Variovorax</taxon>
    </lineage>
</organism>
<dbReference type="InterPro" id="IPR000326">
    <property type="entry name" value="PAP2/HPO"/>
</dbReference>
<protein>
    <submittedName>
        <fullName evidence="4">PA-phosphatase</fullName>
    </submittedName>
</protein>
<sequence length="266" mass="28490">MTLRDLLWQGIHAVPVEFWARVTWLGDSGLLLPAAVLIGIWLLVSRRTWPTALLWFTLFGSASLLVLVSKLAFLGWGVGSARLNFTGISGHSMMASSIWPVALWLLCARAGHRWHVGMAVAGWVLAWTIGVSRLALYAHSASEVAAGLLLGTAVSAIFLATQRHYPHAHPRAPMVLVSLLMPLALFPPGHAAPTQGLLEQIAQHLARIDRPFTRADLHSTAGSGPASVSLSATSQGHSRGFGCQSAVKGAALPIMRSPFNLQTEHS</sequence>
<dbReference type="Proteomes" id="UP001174908">
    <property type="component" value="Unassembled WGS sequence"/>
</dbReference>
<dbReference type="SMART" id="SM00014">
    <property type="entry name" value="acidPPc"/>
    <property type="match status" value="1"/>
</dbReference>
<accession>A0ABT7NGB6</accession>
<evidence type="ECO:0000259" key="3">
    <source>
        <dbReference type="SMART" id="SM00014"/>
    </source>
</evidence>
<dbReference type="CDD" id="cd01610">
    <property type="entry name" value="PAP2_like"/>
    <property type="match status" value="1"/>
</dbReference>
<feature type="domain" description="Phosphatidic acid phosphatase type 2/haloperoxidase" evidence="3">
    <location>
        <begin position="31"/>
        <end position="159"/>
    </location>
</feature>
<evidence type="ECO:0000256" key="1">
    <source>
        <dbReference type="SAM" id="MobiDB-lite"/>
    </source>
</evidence>
<evidence type="ECO:0000313" key="5">
    <source>
        <dbReference type="Proteomes" id="UP001174908"/>
    </source>
</evidence>
<feature type="transmembrane region" description="Helical" evidence="2">
    <location>
        <begin position="144"/>
        <end position="161"/>
    </location>
</feature>
<dbReference type="SUPFAM" id="SSF48317">
    <property type="entry name" value="Acid phosphatase/Vanadium-dependent haloperoxidase"/>
    <property type="match status" value="1"/>
</dbReference>
<dbReference type="RefSeq" id="WP_286662100.1">
    <property type="nucleotide sequence ID" value="NZ_JASZYV010000005.1"/>
</dbReference>
<feature type="transmembrane region" description="Helical" evidence="2">
    <location>
        <begin position="88"/>
        <end position="107"/>
    </location>
</feature>
<name>A0ABT7NGB6_9BURK</name>
<feature type="transmembrane region" description="Helical" evidence="2">
    <location>
        <begin position="119"/>
        <end position="138"/>
    </location>
</feature>
<feature type="transmembrane region" description="Helical" evidence="2">
    <location>
        <begin position="53"/>
        <end position="76"/>
    </location>
</feature>
<keyword evidence="5" id="KW-1185">Reference proteome</keyword>
<feature type="transmembrane region" description="Helical" evidence="2">
    <location>
        <begin position="24"/>
        <end position="44"/>
    </location>
</feature>
<comment type="caution">
    <text evidence="4">The sequence shown here is derived from an EMBL/GenBank/DDBJ whole genome shotgun (WGS) entry which is preliminary data.</text>
</comment>
<dbReference type="Pfam" id="PF01569">
    <property type="entry name" value="PAP2"/>
    <property type="match status" value="1"/>
</dbReference>
<evidence type="ECO:0000256" key="2">
    <source>
        <dbReference type="SAM" id="Phobius"/>
    </source>
</evidence>
<feature type="compositionally biased region" description="Polar residues" evidence="1">
    <location>
        <begin position="220"/>
        <end position="237"/>
    </location>
</feature>
<keyword evidence="2" id="KW-0812">Transmembrane</keyword>
<proteinExistence type="predicted"/>
<dbReference type="InterPro" id="IPR036938">
    <property type="entry name" value="PAP2/HPO_sf"/>
</dbReference>